<sequence length="328" mass="38469">MKKNKVSLYYQEGQSNLKREISSLAGSVGSRSSSPVSTKSIQYLEQYEKSFPREKRERSFSKEKSLLKEKKERFSLRERSFSREKKERPLLKEKKERSFSREKKERSPFSREKDYLYVTHKNRFERSRPPTPSTRQQSTHQSSTRQLSTHTSSIYSNHQPLSYETIKSLHPIQKEQQLINNVRSINRTDIINWQNQNISQQSQASLSPYPVSIVSTNRQLVSQSSHHQQQYQQFPTCDETLSNHNIQTQNLFSNQNSSKTNIEETTIIHTIDPYTRIQELENILQTLTKEVNELQAQPNKSQPQPQPQISITRTQLSELRKRSLSPIT</sequence>
<reference evidence="2 3" key="1">
    <citation type="submission" date="2018-08" db="EMBL/GenBank/DDBJ databases">
        <title>Genome and evolution of the arbuscular mycorrhizal fungus Diversispora epigaea (formerly Glomus versiforme) and its bacterial endosymbionts.</title>
        <authorList>
            <person name="Sun X."/>
            <person name="Fei Z."/>
            <person name="Harrison M."/>
        </authorList>
    </citation>
    <scope>NUCLEOTIDE SEQUENCE [LARGE SCALE GENOMIC DNA]</scope>
    <source>
        <strain evidence="2 3">IT104</strain>
    </source>
</reference>
<evidence type="ECO:0000256" key="1">
    <source>
        <dbReference type="SAM" id="MobiDB-lite"/>
    </source>
</evidence>
<evidence type="ECO:0000313" key="3">
    <source>
        <dbReference type="Proteomes" id="UP000266861"/>
    </source>
</evidence>
<proteinExistence type="predicted"/>
<gene>
    <name evidence="2" type="ORF">Glove_375g41</name>
</gene>
<keyword evidence="3" id="KW-1185">Reference proteome</keyword>
<name>A0A397H637_9GLOM</name>
<feature type="region of interest" description="Disordered" evidence="1">
    <location>
        <begin position="70"/>
        <end position="153"/>
    </location>
</feature>
<organism evidence="2 3">
    <name type="scientific">Diversispora epigaea</name>
    <dbReference type="NCBI Taxonomy" id="1348612"/>
    <lineage>
        <taxon>Eukaryota</taxon>
        <taxon>Fungi</taxon>
        <taxon>Fungi incertae sedis</taxon>
        <taxon>Mucoromycota</taxon>
        <taxon>Glomeromycotina</taxon>
        <taxon>Glomeromycetes</taxon>
        <taxon>Diversisporales</taxon>
        <taxon>Diversisporaceae</taxon>
        <taxon>Diversispora</taxon>
    </lineage>
</organism>
<dbReference type="AlphaFoldDB" id="A0A397H637"/>
<protein>
    <submittedName>
        <fullName evidence="2">Uncharacterized protein</fullName>
    </submittedName>
</protein>
<comment type="caution">
    <text evidence="2">The sequence shown here is derived from an EMBL/GenBank/DDBJ whole genome shotgun (WGS) entry which is preliminary data.</text>
</comment>
<accession>A0A397H637</accession>
<dbReference type="Proteomes" id="UP000266861">
    <property type="component" value="Unassembled WGS sequence"/>
</dbReference>
<feature type="compositionally biased region" description="Low complexity" evidence="1">
    <location>
        <begin position="133"/>
        <end position="153"/>
    </location>
</feature>
<feature type="region of interest" description="Disordered" evidence="1">
    <location>
        <begin position="294"/>
        <end position="328"/>
    </location>
</feature>
<feature type="compositionally biased region" description="Basic and acidic residues" evidence="1">
    <location>
        <begin position="70"/>
        <end position="115"/>
    </location>
</feature>
<evidence type="ECO:0000313" key="2">
    <source>
        <dbReference type="EMBL" id="RHZ58159.1"/>
    </source>
</evidence>
<dbReference type="EMBL" id="PQFF01000338">
    <property type="protein sequence ID" value="RHZ58159.1"/>
    <property type="molecule type" value="Genomic_DNA"/>
</dbReference>